<dbReference type="EC" id="3.6.1.7" evidence="2 5"/>
<sequence>MKMGREYIIQGRVQGVGFRFFTYQWMKKQPITGYVWNRDDGSVGVKAFAKENALKEFEDWLEAGGPKSANITFWSATPCEYEQMADFSIHHYE</sequence>
<dbReference type="PANTHER" id="PTHR47268">
    <property type="entry name" value="ACYLPHOSPHATASE"/>
    <property type="match status" value="1"/>
</dbReference>
<dbReference type="PROSITE" id="PS00150">
    <property type="entry name" value="ACYLPHOSPHATASE_1"/>
    <property type="match status" value="1"/>
</dbReference>
<evidence type="ECO:0000256" key="2">
    <source>
        <dbReference type="ARBA" id="ARBA00012150"/>
    </source>
</evidence>
<dbReference type="InterPro" id="IPR020456">
    <property type="entry name" value="Acylphosphatase"/>
</dbReference>
<dbReference type="RefSeq" id="WP_072062768.1">
    <property type="nucleotide sequence ID" value="NZ_CVRY01000001.1"/>
</dbReference>
<evidence type="ECO:0000259" key="7">
    <source>
        <dbReference type="PROSITE" id="PS51160"/>
    </source>
</evidence>
<dbReference type="Pfam" id="PF00708">
    <property type="entry name" value="Acylphosphatase"/>
    <property type="match status" value="1"/>
</dbReference>
<dbReference type="GO" id="GO:0003998">
    <property type="term" value="F:acylphosphatase activity"/>
    <property type="evidence" value="ECO:0007669"/>
    <property type="project" value="UniProtKB-EC"/>
</dbReference>
<dbReference type="InterPro" id="IPR036046">
    <property type="entry name" value="Acylphosphatase-like_dom_sf"/>
</dbReference>
<proteinExistence type="inferred from homology"/>
<dbReference type="InterPro" id="IPR017968">
    <property type="entry name" value="Acylphosphatase_CS"/>
</dbReference>
<dbReference type="Gene3D" id="3.30.70.100">
    <property type="match status" value="1"/>
</dbReference>
<reference evidence="9" key="1">
    <citation type="submission" date="2015-06" db="EMBL/GenBank/DDBJ databases">
        <authorList>
            <person name="Urmite Genomes"/>
        </authorList>
    </citation>
    <scope>NUCLEOTIDE SEQUENCE [LARGE SCALE GENOMIC DNA]</scope>
    <source>
        <strain evidence="9">CSUR P1867</strain>
    </source>
</reference>
<evidence type="ECO:0000256" key="6">
    <source>
        <dbReference type="RuleBase" id="RU004168"/>
    </source>
</evidence>
<dbReference type="InterPro" id="IPR001792">
    <property type="entry name" value="Acylphosphatase-like_dom"/>
</dbReference>
<accession>A0A0G4Q0D1</accession>
<evidence type="ECO:0000256" key="4">
    <source>
        <dbReference type="ARBA" id="ARBA00047645"/>
    </source>
</evidence>
<organism evidence="8 9">
    <name type="scientific">Proteus penneri</name>
    <dbReference type="NCBI Taxonomy" id="102862"/>
    <lineage>
        <taxon>Bacteria</taxon>
        <taxon>Pseudomonadati</taxon>
        <taxon>Pseudomonadota</taxon>
        <taxon>Gammaproteobacteria</taxon>
        <taxon>Enterobacterales</taxon>
        <taxon>Morganellaceae</taxon>
        <taxon>Proteus</taxon>
    </lineage>
</organism>
<dbReference type="EMBL" id="CVRY01000001">
    <property type="protein sequence ID" value="CRL59315.1"/>
    <property type="molecule type" value="Genomic_DNA"/>
</dbReference>
<evidence type="ECO:0000313" key="8">
    <source>
        <dbReference type="EMBL" id="CRL59315.1"/>
    </source>
</evidence>
<gene>
    <name evidence="8" type="primary">yccX</name>
    <name evidence="8" type="ORF">BN1804_00379</name>
</gene>
<evidence type="ECO:0000256" key="3">
    <source>
        <dbReference type="ARBA" id="ARBA00015991"/>
    </source>
</evidence>
<comment type="catalytic activity">
    <reaction evidence="4 5">
        <text>an acyl phosphate + H2O = a carboxylate + phosphate + H(+)</text>
        <dbReference type="Rhea" id="RHEA:14965"/>
        <dbReference type="ChEBI" id="CHEBI:15377"/>
        <dbReference type="ChEBI" id="CHEBI:15378"/>
        <dbReference type="ChEBI" id="CHEBI:29067"/>
        <dbReference type="ChEBI" id="CHEBI:43474"/>
        <dbReference type="ChEBI" id="CHEBI:59918"/>
        <dbReference type="EC" id="3.6.1.7"/>
    </reaction>
</comment>
<evidence type="ECO:0000256" key="1">
    <source>
        <dbReference type="ARBA" id="ARBA00005614"/>
    </source>
</evidence>
<dbReference type="SUPFAM" id="SSF54975">
    <property type="entry name" value="Acylphosphatase/BLUF domain-like"/>
    <property type="match status" value="1"/>
</dbReference>
<name>A0A0G4Q0D1_9GAMM</name>
<feature type="active site" evidence="5">
    <location>
        <position position="37"/>
    </location>
</feature>
<feature type="domain" description="Acylphosphatase-like" evidence="7">
    <location>
        <begin position="4"/>
        <end position="91"/>
    </location>
</feature>
<dbReference type="AlphaFoldDB" id="A0A0G4Q0D1"/>
<dbReference type="PANTHER" id="PTHR47268:SF4">
    <property type="entry name" value="ACYLPHOSPHATASE"/>
    <property type="match status" value="1"/>
</dbReference>
<feature type="active site" evidence="5">
    <location>
        <position position="19"/>
    </location>
</feature>
<dbReference type="Proteomes" id="UP000183920">
    <property type="component" value="Unassembled WGS sequence"/>
</dbReference>
<comment type="similarity">
    <text evidence="1 6">Belongs to the acylphosphatase family.</text>
</comment>
<evidence type="ECO:0000256" key="5">
    <source>
        <dbReference type="PROSITE-ProRule" id="PRU00520"/>
    </source>
</evidence>
<evidence type="ECO:0000313" key="9">
    <source>
        <dbReference type="Proteomes" id="UP000183920"/>
    </source>
</evidence>
<protein>
    <recommendedName>
        <fullName evidence="3 5">acylphosphatase</fullName>
        <ecNumber evidence="2 5">3.6.1.7</ecNumber>
    </recommendedName>
</protein>
<keyword evidence="5" id="KW-0378">Hydrolase</keyword>
<dbReference type="PROSITE" id="PS51160">
    <property type="entry name" value="ACYLPHOSPHATASE_3"/>
    <property type="match status" value="1"/>
</dbReference>